<sequence length="82" mass="8976">MNLKSGLTQPDPMRPLDKRICEGGCQGTPAIRIRGFVCVKTFAAFDAFRHRPIIVKVTVGSNDDENAMDIAISLLKDGCRAQ</sequence>
<evidence type="ECO:0000313" key="2">
    <source>
        <dbReference type="Proteomes" id="UP001319874"/>
    </source>
</evidence>
<name>A0ABN6JWJ3_9BURK</name>
<protein>
    <submittedName>
        <fullName evidence="1">Uncharacterized protein</fullName>
    </submittedName>
</protein>
<reference evidence="1 2" key="1">
    <citation type="journal article" date="2022" name="Front. Microbiol.">
        <title>Identification and characterization of a novel class of self-sufficient cytochrome P450 hydroxylase involved in cyclohexanecarboxylate degradation in Paraburkholderia terrae strain KU-64.</title>
        <authorList>
            <person name="Yamamoto T."/>
            <person name="Hasegawa Y."/>
            <person name="Iwaki H."/>
        </authorList>
    </citation>
    <scope>NUCLEOTIDE SEQUENCE [LARGE SCALE GENOMIC DNA]</scope>
    <source>
        <strain evidence="1 2">KU-64</strain>
    </source>
</reference>
<evidence type="ECO:0000313" key="1">
    <source>
        <dbReference type="EMBL" id="BCZ84780.1"/>
    </source>
</evidence>
<proteinExistence type="predicted"/>
<dbReference type="EMBL" id="AP024958">
    <property type="protein sequence ID" value="BCZ84780.1"/>
    <property type="molecule type" value="Genomic_DNA"/>
</dbReference>
<accession>A0ABN6JWJ3</accession>
<gene>
    <name evidence="1" type="ORF">PTKU64_84550</name>
</gene>
<organism evidence="1 2">
    <name type="scientific">Paraburkholderia terrae</name>
    <dbReference type="NCBI Taxonomy" id="311230"/>
    <lineage>
        <taxon>Bacteria</taxon>
        <taxon>Pseudomonadati</taxon>
        <taxon>Pseudomonadota</taxon>
        <taxon>Betaproteobacteria</taxon>
        <taxon>Burkholderiales</taxon>
        <taxon>Burkholderiaceae</taxon>
        <taxon>Paraburkholderia</taxon>
    </lineage>
</organism>
<keyword evidence="2" id="KW-1185">Reference proteome</keyword>
<dbReference type="Proteomes" id="UP001319874">
    <property type="component" value="Chromosome 4"/>
</dbReference>